<keyword evidence="2" id="KW-1185">Reference proteome</keyword>
<dbReference type="EMBL" id="JBGNUJ010000003">
    <property type="protein sequence ID" value="KAL3961179.1"/>
    <property type="molecule type" value="Genomic_DNA"/>
</dbReference>
<organism evidence="1 2">
    <name type="scientific">Purpureocillium lilacinum</name>
    <name type="common">Paecilomyces lilacinus</name>
    <dbReference type="NCBI Taxonomy" id="33203"/>
    <lineage>
        <taxon>Eukaryota</taxon>
        <taxon>Fungi</taxon>
        <taxon>Dikarya</taxon>
        <taxon>Ascomycota</taxon>
        <taxon>Pezizomycotina</taxon>
        <taxon>Sordariomycetes</taxon>
        <taxon>Hypocreomycetidae</taxon>
        <taxon>Hypocreales</taxon>
        <taxon>Ophiocordycipitaceae</taxon>
        <taxon>Purpureocillium</taxon>
    </lineage>
</organism>
<evidence type="ECO:0000313" key="2">
    <source>
        <dbReference type="Proteomes" id="UP001638806"/>
    </source>
</evidence>
<accession>A0ACC4DZ82</accession>
<protein>
    <submittedName>
        <fullName evidence="1">Uncharacterized protein</fullName>
    </submittedName>
</protein>
<sequence>MVGDSAQSLIVLDVGLGRSVAGKSSKEVFSGGAILAVSPDGTHVKTILEDANLVSLPDGVVYNKHDGRLYYTNMGVPPLNDGSVCSVGLDGSAPRTVLAKSQVHTPKQLALDAESGKLNGFIEETRPFLLDTEGTPKSGKGAIYCAPMTGTGLRVPTCVLDNLPEPIDVEVDDDSNTLFWTDRGEIPYGNTFNKLNLSGSGTAPATAKVDDITGLRYEILAQHFDEAIGLAGDRKNGRWFVSDMGGNIWMFDKEGGQKTKILEDQNRAFTGIALV</sequence>
<evidence type="ECO:0000313" key="1">
    <source>
        <dbReference type="EMBL" id="KAL3961179.1"/>
    </source>
</evidence>
<name>A0ACC4DZ82_PURLI</name>
<comment type="caution">
    <text evidence="1">The sequence shown here is derived from an EMBL/GenBank/DDBJ whole genome shotgun (WGS) entry which is preliminary data.</text>
</comment>
<dbReference type="Proteomes" id="UP001638806">
    <property type="component" value="Unassembled WGS sequence"/>
</dbReference>
<reference evidence="1" key="1">
    <citation type="submission" date="2024-12" db="EMBL/GenBank/DDBJ databases">
        <title>Comparative genomics and development of molecular markers within Purpureocillium lilacinum and among Purpureocillium species.</title>
        <authorList>
            <person name="Yeh Z.-Y."/>
            <person name="Ni N.-T."/>
            <person name="Lo P.-H."/>
            <person name="Mushyakhwo K."/>
            <person name="Lin C.-F."/>
            <person name="Nai Y.-S."/>
        </authorList>
    </citation>
    <scope>NUCLEOTIDE SEQUENCE</scope>
    <source>
        <strain evidence="1">NCHU-NPUST-175</strain>
    </source>
</reference>
<gene>
    <name evidence="1" type="ORF">ACCO45_002702</name>
</gene>
<proteinExistence type="predicted"/>